<evidence type="ECO:0000313" key="4">
    <source>
        <dbReference type="Proteomes" id="UP000654918"/>
    </source>
</evidence>
<reference evidence="3" key="1">
    <citation type="journal article" date="2020" name="Phytopathology">
        <title>Genome Sequence Resources of Colletotrichum truncatum, C. plurivorum, C. musicola, and C. sojae: Four Species Pathogenic to Soybean (Glycine max).</title>
        <authorList>
            <person name="Rogerio F."/>
            <person name="Boufleur T.R."/>
            <person name="Ciampi-Guillardi M."/>
            <person name="Sukno S.A."/>
            <person name="Thon M.R."/>
            <person name="Massola Junior N.S."/>
            <person name="Baroncelli R."/>
        </authorList>
    </citation>
    <scope>NUCLEOTIDE SEQUENCE</scope>
    <source>
        <strain evidence="3">LFN00145</strain>
    </source>
</reference>
<comment type="caution">
    <text evidence="3">The sequence shown here is derived from an EMBL/GenBank/DDBJ whole genome shotgun (WGS) entry which is preliminary data.</text>
</comment>
<feature type="coiled-coil region" evidence="1">
    <location>
        <begin position="330"/>
        <end position="488"/>
    </location>
</feature>
<organism evidence="3 4">
    <name type="scientific">Colletotrichum plurivorum</name>
    <dbReference type="NCBI Taxonomy" id="2175906"/>
    <lineage>
        <taxon>Eukaryota</taxon>
        <taxon>Fungi</taxon>
        <taxon>Dikarya</taxon>
        <taxon>Ascomycota</taxon>
        <taxon>Pezizomycotina</taxon>
        <taxon>Sordariomycetes</taxon>
        <taxon>Hypocreomycetidae</taxon>
        <taxon>Glomerellales</taxon>
        <taxon>Glomerellaceae</taxon>
        <taxon>Colletotrichum</taxon>
        <taxon>Colletotrichum orchidearum species complex</taxon>
    </lineage>
</organism>
<gene>
    <name evidence="3" type="ORF">CPLU01_04248</name>
</gene>
<feature type="compositionally biased region" description="Basic and acidic residues" evidence="2">
    <location>
        <begin position="523"/>
        <end position="535"/>
    </location>
</feature>
<proteinExistence type="predicted"/>
<feature type="region of interest" description="Disordered" evidence="2">
    <location>
        <begin position="492"/>
        <end position="535"/>
    </location>
</feature>
<evidence type="ECO:0000256" key="2">
    <source>
        <dbReference type="SAM" id="MobiDB-lite"/>
    </source>
</evidence>
<sequence length="616" mass="71326">MQFRFDGAAYREQGKHWNQVIRHLATEYGFPVANLDELSFLFGKYTGQGSTFRIEKERWKFVVDVIRSGHEILSIVAITLAAKSIEDEHHNGAVIARACTIHPNDDEDEYVGHPLLKWYMVTSGGMSFQHCCDKECSGPDKMLGNPRLNWEGCRLRIIQKAYEQEVLRLFRSSRNQSYELNLRNMNIVRKSNEIRKLGEEAQEAREEARQAKEEAQEAKEVARLAKNETQEARSDFEDLSQRFSDLQQQKHNIGLELFENQKSLARILCDQEEHEAEQDALQMRILSLEKENHVKDATIRNLRTEIETARQIGGKTHGAGVNTEKLWKKLHRSERKKNSYSHKLRDMREESAAKIHTLEAAKADLQTQIHTTSKNHCKEKVALQNEVQHLRQQNDDISHGYKELLEQKAGLQIEIKNMDENKKQMDARFAQLETGTNVNNDYSRQLEAQLGSANRELQHVRRKHVDELDQLRREIQTKAVLIQQLQQDYRYHGSSNDQPVLHRQPGPLEHSSDSNAQRTALQEARERTRDLENKVKGLKKAMEDKTNELEALEKSWADKLSAVADREKKCADRESYIATLEKELEEVRGTLEDVIGRVSSHQSSKRRRTENSEDLV</sequence>
<keyword evidence="1" id="KW-0175">Coiled coil</keyword>
<dbReference type="Proteomes" id="UP000654918">
    <property type="component" value="Unassembled WGS sequence"/>
</dbReference>
<name>A0A8H6KQ19_9PEZI</name>
<protein>
    <submittedName>
        <fullName evidence="3">Uncharacterized protein</fullName>
    </submittedName>
</protein>
<accession>A0A8H6KQ19</accession>
<evidence type="ECO:0000313" key="3">
    <source>
        <dbReference type="EMBL" id="KAF6835572.1"/>
    </source>
</evidence>
<dbReference type="SUPFAM" id="SSF64593">
    <property type="entry name" value="Intermediate filament protein, coiled coil region"/>
    <property type="match status" value="1"/>
</dbReference>
<keyword evidence="4" id="KW-1185">Reference proteome</keyword>
<evidence type="ECO:0000256" key="1">
    <source>
        <dbReference type="SAM" id="Coils"/>
    </source>
</evidence>
<dbReference type="AlphaFoldDB" id="A0A8H6KQ19"/>
<dbReference type="EMBL" id="WIGO01000039">
    <property type="protein sequence ID" value="KAF6835572.1"/>
    <property type="molecule type" value="Genomic_DNA"/>
</dbReference>
<feature type="region of interest" description="Disordered" evidence="2">
    <location>
        <begin position="597"/>
        <end position="616"/>
    </location>
</feature>
<feature type="coiled-coil region" evidence="1">
    <location>
        <begin position="187"/>
        <end position="291"/>
    </location>
</feature>